<comment type="caution">
    <text evidence="2">The sequence shown here is derived from an EMBL/GenBank/DDBJ whole genome shotgun (WGS) entry which is preliminary data.</text>
</comment>
<keyword evidence="3" id="KW-1185">Reference proteome</keyword>
<dbReference type="Proteomes" id="UP000036403">
    <property type="component" value="Unassembled WGS sequence"/>
</dbReference>
<dbReference type="Gene3D" id="1.20.1070.10">
    <property type="entry name" value="Rhodopsin 7-helix transmembrane proteins"/>
    <property type="match status" value="1"/>
</dbReference>
<reference evidence="2 3" key="1">
    <citation type="submission" date="2015-04" db="EMBL/GenBank/DDBJ databases">
        <title>Lasius niger genome sequencing.</title>
        <authorList>
            <person name="Konorov E.A."/>
            <person name="Nikitin M.A."/>
            <person name="Kirill M.V."/>
            <person name="Chang P."/>
        </authorList>
    </citation>
    <scope>NUCLEOTIDE SEQUENCE [LARGE SCALE GENOMIC DNA]</scope>
    <source>
        <tissue evidence="2">Whole</tissue>
    </source>
</reference>
<evidence type="ECO:0000313" key="2">
    <source>
        <dbReference type="EMBL" id="KMQ96508.1"/>
    </source>
</evidence>
<gene>
    <name evidence="2" type="ORF">RF55_3203</name>
</gene>
<accession>A0A0J7L1M3</accession>
<dbReference type="AlphaFoldDB" id="A0A0J7L1M3"/>
<evidence type="ECO:0000313" key="3">
    <source>
        <dbReference type="Proteomes" id="UP000036403"/>
    </source>
</evidence>
<dbReference type="PaxDb" id="67767-A0A0J7L1M3"/>
<dbReference type="OrthoDB" id="2132067at2759"/>
<name>A0A0J7L1M3_LASNI</name>
<feature type="transmembrane region" description="Helical" evidence="1">
    <location>
        <begin position="6"/>
        <end position="30"/>
    </location>
</feature>
<protein>
    <submittedName>
        <fullName evidence="2">Pyroglutamylated rfamide peptide receptor-like protein</fullName>
    </submittedName>
</protein>
<proteinExistence type="predicted"/>
<evidence type="ECO:0000256" key="1">
    <source>
        <dbReference type="SAM" id="Phobius"/>
    </source>
</evidence>
<keyword evidence="1" id="KW-0812">Transmembrane</keyword>
<dbReference type="EMBL" id="LBMM01001321">
    <property type="protein sequence ID" value="KMQ96508.1"/>
    <property type="molecule type" value="Genomic_DNA"/>
</dbReference>
<keyword evidence="1" id="KW-1133">Transmembrane helix</keyword>
<dbReference type="STRING" id="67767.A0A0J7L1M3"/>
<dbReference type="SUPFAM" id="SSF81321">
    <property type="entry name" value="Family A G protein-coupled receptor-like"/>
    <property type="match status" value="1"/>
</dbReference>
<sequence length="77" mass="8793">MLCQQVVKMLVAVVVLFAICWGPMLIDNVLTAYGYLPRIKGGTHKHLNTVFQLMAYFNRYVQTKGLYRRSNVGESLI</sequence>
<organism evidence="2 3">
    <name type="scientific">Lasius niger</name>
    <name type="common">Black garden ant</name>
    <dbReference type="NCBI Taxonomy" id="67767"/>
    <lineage>
        <taxon>Eukaryota</taxon>
        <taxon>Metazoa</taxon>
        <taxon>Ecdysozoa</taxon>
        <taxon>Arthropoda</taxon>
        <taxon>Hexapoda</taxon>
        <taxon>Insecta</taxon>
        <taxon>Pterygota</taxon>
        <taxon>Neoptera</taxon>
        <taxon>Endopterygota</taxon>
        <taxon>Hymenoptera</taxon>
        <taxon>Apocrita</taxon>
        <taxon>Aculeata</taxon>
        <taxon>Formicoidea</taxon>
        <taxon>Formicidae</taxon>
        <taxon>Formicinae</taxon>
        <taxon>Lasius</taxon>
        <taxon>Lasius</taxon>
    </lineage>
</organism>
<keyword evidence="1" id="KW-0472">Membrane</keyword>
<keyword evidence="2" id="KW-0675">Receptor</keyword>